<dbReference type="InterPro" id="IPR053151">
    <property type="entry name" value="RNase_H-like"/>
</dbReference>
<gene>
    <name evidence="1" type="ORF">V6N11_052338</name>
</gene>
<sequence length="105" mass="11972">MNDTVFQVDSEFRSFIVSHSLCMAETVRLTVTTQVHTTNADLPTNELAVSWCKPPSGWFKLNTDGAFERESNVATCRVVIRDDEGRWCLRFSKRIDICIVLDSEL</sequence>
<dbReference type="Proteomes" id="UP001396334">
    <property type="component" value="Unassembled WGS sequence"/>
</dbReference>
<name>A0ABR2U9Q8_9ROSI</name>
<dbReference type="PANTHER" id="PTHR47723">
    <property type="entry name" value="OS05G0353850 PROTEIN"/>
    <property type="match status" value="1"/>
</dbReference>
<evidence type="ECO:0008006" key="3">
    <source>
        <dbReference type="Google" id="ProtNLM"/>
    </source>
</evidence>
<organism evidence="1 2">
    <name type="scientific">Hibiscus sabdariffa</name>
    <name type="common">roselle</name>
    <dbReference type="NCBI Taxonomy" id="183260"/>
    <lineage>
        <taxon>Eukaryota</taxon>
        <taxon>Viridiplantae</taxon>
        <taxon>Streptophyta</taxon>
        <taxon>Embryophyta</taxon>
        <taxon>Tracheophyta</taxon>
        <taxon>Spermatophyta</taxon>
        <taxon>Magnoliopsida</taxon>
        <taxon>eudicotyledons</taxon>
        <taxon>Gunneridae</taxon>
        <taxon>Pentapetalae</taxon>
        <taxon>rosids</taxon>
        <taxon>malvids</taxon>
        <taxon>Malvales</taxon>
        <taxon>Malvaceae</taxon>
        <taxon>Malvoideae</taxon>
        <taxon>Hibiscus</taxon>
    </lineage>
</organism>
<keyword evidence="2" id="KW-1185">Reference proteome</keyword>
<reference evidence="1 2" key="1">
    <citation type="journal article" date="2024" name="G3 (Bethesda)">
        <title>Genome assembly of Hibiscus sabdariffa L. provides insights into metabolisms of medicinal natural products.</title>
        <authorList>
            <person name="Kim T."/>
        </authorList>
    </citation>
    <scope>NUCLEOTIDE SEQUENCE [LARGE SCALE GENOMIC DNA]</scope>
    <source>
        <strain evidence="1">TK-2024</strain>
        <tissue evidence="1">Old leaves</tissue>
    </source>
</reference>
<evidence type="ECO:0000313" key="2">
    <source>
        <dbReference type="Proteomes" id="UP001396334"/>
    </source>
</evidence>
<dbReference type="EMBL" id="JBBPBN010000001">
    <property type="protein sequence ID" value="KAK9046451.1"/>
    <property type="molecule type" value="Genomic_DNA"/>
</dbReference>
<accession>A0ABR2U9Q8</accession>
<evidence type="ECO:0000313" key="1">
    <source>
        <dbReference type="EMBL" id="KAK9046451.1"/>
    </source>
</evidence>
<proteinExistence type="predicted"/>
<comment type="caution">
    <text evidence="1">The sequence shown here is derived from an EMBL/GenBank/DDBJ whole genome shotgun (WGS) entry which is preliminary data.</text>
</comment>
<protein>
    <recommendedName>
        <fullName evidence="3">RNase H type-1 domain-containing protein</fullName>
    </recommendedName>
</protein>
<dbReference type="PANTHER" id="PTHR47723:SF13">
    <property type="entry name" value="PUTATIVE-RELATED"/>
    <property type="match status" value="1"/>
</dbReference>